<reference evidence="7 8" key="1">
    <citation type="submission" date="2017-01" db="EMBL/GenBank/DDBJ databases">
        <title>First report of the plasmid-mediated mcr-1 gene in Citrobacter freudii.</title>
        <authorList>
            <person name="Liu J."/>
            <person name="Yang Y."/>
            <person name="Li Y."/>
            <person name="Liu D."/>
            <person name="Tuo H."/>
            <person name="Davis M."/>
            <person name="Zhang A."/>
        </authorList>
    </citation>
    <scope>NUCLEOTIDE SEQUENCE [LARGE SCALE GENOMIC DNA]</scope>
    <source>
        <strain evidence="7 8">SCC4</strain>
    </source>
</reference>
<dbReference type="CDD" id="cd00431">
    <property type="entry name" value="cysteine_hydrolases"/>
    <property type="match status" value="1"/>
</dbReference>
<dbReference type="EMBL" id="JACXSK010000038">
    <property type="protein sequence ID" value="MBD3126236.1"/>
    <property type="molecule type" value="Genomic_DNA"/>
</dbReference>
<dbReference type="InterPro" id="IPR036380">
    <property type="entry name" value="Isochorismatase-like_sf"/>
</dbReference>
<evidence type="ECO:0000313" key="6">
    <source>
        <dbReference type="EMBL" id="MBD3126236.1"/>
    </source>
</evidence>
<evidence type="ECO:0000313" key="8">
    <source>
        <dbReference type="Proteomes" id="UP000185597"/>
    </source>
</evidence>
<proteinExistence type="inferred from homology"/>
<reference evidence="4" key="4">
    <citation type="submission" date="2022-07" db="EMBL/GenBank/DDBJ databases">
        <title>Complete genome sequence of carbapenem-resistant Citrobacter spp. in Japan.</title>
        <authorList>
            <person name="Maehana S."/>
            <person name="Suzuki M."/>
            <person name="Kitasato H."/>
        </authorList>
    </citation>
    <scope>NUCLEOTIDE SEQUENCE</scope>
    <source>
        <strain evidence="4">KAM621</strain>
    </source>
</reference>
<feature type="domain" description="Isochorismatase-like" evidence="3">
    <location>
        <begin position="9"/>
        <end position="182"/>
    </location>
</feature>
<sequence length="188" mass="20473">MLELNAKTTALVVIDLQEGILPFAGGPYSANDVVARAAQLAEKFRAHGSPVVMVRVGWSDDYAEALKQPVDAHAPAKALPENWWNYPSALGKCASDLEVTKRQWGAFYGTDLELQLRRRGIETIVLCGISTNIGVESTARNAWELGFNLIVAENACSAASAEQHQGSMTHIFPRIARVRSVDEILQAL</sequence>
<organism evidence="6 10">
    <name type="scientific">Citrobacter braakii</name>
    <dbReference type="NCBI Taxonomy" id="57706"/>
    <lineage>
        <taxon>Bacteria</taxon>
        <taxon>Pseudomonadati</taxon>
        <taxon>Pseudomonadota</taxon>
        <taxon>Gammaproteobacteria</taxon>
        <taxon>Enterobacterales</taxon>
        <taxon>Enterobacteriaceae</taxon>
        <taxon>Citrobacter</taxon>
        <taxon>Citrobacter freundii complex</taxon>
    </lineage>
</organism>
<dbReference type="EMBL" id="MTCP01000009">
    <property type="protein sequence ID" value="OLY67761.1"/>
    <property type="molecule type" value="Genomic_DNA"/>
</dbReference>
<dbReference type="OrthoDB" id="9807387at2"/>
<evidence type="ECO:0000313" key="4">
    <source>
        <dbReference type="EMBL" id="BDN97710.1"/>
    </source>
</evidence>
<evidence type="ECO:0000313" key="10">
    <source>
        <dbReference type="Proteomes" id="UP000605024"/>
    </source>
</evidence>
<dbReference type="Proteomes" id="UP001058317">
    <property type="component" value="Chromosome"/>
</dbReference>
<keyword evidence="9" id="KW-1185">Reference proteome</keyword>
<dbReference type="FunFam" id="3.40.50.850:FF:000005">
    <property type="entry name" value="Isochorismatase hydrolase"/>
    <property type="match status" value="1"/>
</dbReference>
<evidence type="ECO:0000256" key="1">
    <source>
        <dbReference type="ARBA" id="ARBA00006336"/>
    </source>
</evidence>
<evidence type="ECO:0000256" key="2">
    <source>
        <dbReference type="ARBA" id="ARBA00022801"/>
    </source>
</evidence>
<reference evidence="6" key="3">
    <citation type="submission" date="2020-09" db="EMBL/GenBank/DDBJ databases">
        <title>Characterization of IncC plasmids in Enterobacterales of food-producing animals originating from China.</title>
        <authorList>
            <person name="Zhang Y."/>
            <person name="Lei C.-W."/>
        </authorList>
    </citation>
    <scope>NUCLEOTIDE SEQUENCE</scope>
    <source>
        <strain evidence="6">CC1</strain>
    </source>
</reference>
<dbReference type="EMBL" id="AP026382">
    <property type="protein sequence ID" value="BDN97710.1"/>
    <property type="molecule type" value="Genomic_DNA"/>
</dbReference>
<protein>
    <submittedName>
        <fullName evidence="6">Hydrolase</fullName>
    </submittedName>
</protein>
<dbReference type="Gene3D" id="3.40.50.850">
    <property type="entry name" value="Isochorismatase-like"/>
    <property type="match status" value="1"/>
</dbReference>
<evidence type="ECO:0000313" key="9">
    <source>
        <dbReference type="Proteomes" id="UP000586346"/>
    </source>
</evidence>
<dbReference type="AlphaFoldDB" id="A0A1R0FT06"/>
<reference evidence="5 9" key="2">
    <citation type="submission" date="2020-08" db="EMBL/GenBank/DDBJ databases">
        <title>Emergence and comparative genomics analysis of Citrobacter in Fennec fox imported from North Africa to China.</title>
        <authorList>
            <person name="Zheng B."/>
        </authorList>
    </citation>
    <scope>NUCLEOTIDE SEQUENCE [LARGE SCALE GENOMIC DNA]</scope>
    <source>
        <strain evidence="5 9">FF371</strain>
    </source>
</reference>
<evidence type="ECO:0000313" key="5">
    <source>
        <dbReference type="EMBL" id="MBC2649439.1"/>
    </source>
</evidence>
<dbReference type="PANTHER" id="PTHR43540:SF7">
    <property type="entry name" value="ISOCHORISMATASE FAMILY PROTEIN YECD"/>
    <property type="match status" value="1"/>
</dbReference>
<gene>
    <name evidence="7" type="ORF">BWD41_17795</name>
    <name evidence="5" type="ORF">H6P72_22815</name>
    <name evidence="6" type="ORF">ID160_26680</name>
    <name evidence="4" type="ORF">KAM621c_28150</name>
</gene>
<dbReference type="Proteomes" id="UP000586346">
    <property type="component" value="Unassembled WGS sequence"/>
</dbReference>
<name>A0A1R0FT06_CITBR</name>
<evidence type="ECO:0000259" key="3">
    <source>
        <dbReference type="Pfam" id="PF00857"/>
    </source>
</evidence>
<dbReference type="Proteomes" id="UP000185597">
    <property type="component" value="Unassembled WGS sequence"/>
</dbReference>
<keyword evidence="2 6" id="KW-0378">Hydrolase</keyword>
<accession>A0A1R0FT06</accession>
<dbReference type="SUPFAM" id="SSF52499">
    <property type="entry name" value="Isochorismatase-like hydrolases"/>
    <property type="match status" value="1"/>
</dbReference>
<dbReference type="NCBIfam" id="NF008517">
    <property type="entry name" value="PRK11440.1"/>
    <property type="match status" value="1"/>
</dbReference>
<comment type="similarity">
    <text evidence="1">Belongs to the isochorismatase family.</text>
</comment>
<dbReference type="RefSeq" id="WP_016156803.1">
    <property type="nucleotide sequence ID" value="NZ_AP026382.1"/>
</dbReference>
<dbReference type="InterPro" id="IPR000868">
    <property type="entry name" value="Isochorismatase-like_dom"/>
</dbReference>
<dbReference type="PANTHER" id="PTHR43540">
    <property type="entry name" value="PEROXYUREIDOACRYLATE/UREIDOACRYLATE AMIDOHYDROLASE-RELATED"/>
    <property type="match status" value="1"/>
</dbReference>
<evidence type="ECO:0000313" key="7">
    <source>
        <dbReference type="EMBL" id="OLY67761.1"/>
    </source>
</evidence>
<dbReference type="Proteomes" id="UP000605024">
    <property type="component" value="Unassembled WGS sequence"/>
</dbReference>
<dbReference type="EMBL" id="JACLAH010000010">
    <property type="protein sequence ID" value="MBC2649439.1"/>
    <property type="molecule type" value="Genomic_DNA"/>
</dbReference>
<dbReference type="Pfam" id="PF00857">
    <property type="entry name" value="Isochorismatase"/>
    <property type="match status" value="1"/>
</dbReference>
<dbReference type="InterPro" id="IPR050272">
    <property type="entry name" value="Isochorismatase-like_hydrls"/>
</dbReference>
<dbReference type="GO" id="GO:0016787">
    <property type="term" value="F:hydrolase activity"/>
    <property type="evidence" value="ECO:0007669"/>
    <property type="project" value="UniProtKB-KW"/>
</dbReference>